<dbReference type="EMBL" id="BAAAVV010000012">
    <property type="protein sequence ID" value="GAA3180081.1"/>
    <property type="molecule type" value="Genomic_DNA"/>
</dbReference>
<comment type="subcellular location">
    <subcellularLocation>
        <location evidence="1">Membrane</location>
    </subcellularLocation>
</comment>
<reference evidence="8" key="1">
    <citation type="journal article" date="2014" name="Int. J. Syst. Evol. Microbiol.">
        <title>Complete genome of a new Firmicutes species belonging to the dominant human colonic microbiota ('Ruminococcus bicirculans') reveals two chromosomes and a selective capacity to utilize plant glucans.</title>
        <authorList>
            <consortium name="NISC Comparative Sequencing Program"/>
            <person name="Wegmann U."/>
            <person name="Louis P."/>
            <person name="Goesmann A."/>
            <person name="Henrissat B."/>
            <person name="Duncan S.H."/>
            <person name="Flint H.J."/>
        </authorList>
    </citation>
    <scope>NUCLEOTIDE SEQUENCE</scope>
    <source>
        <strain evidence="8">JCM 15614</strain>
    </source>
</reference>
<dbReference type="InterPro" id="IPR036286">
    <property type="entry name" value="LexA/Signal_pep-like_sf"/>
</dbReference>
<sequence>MTAVLPVRRPGAAVQLPPAGDPRLLIGQFADQAGHLLGRALRSLAPWLVRGILGLAVLAFAGLAVGPHLFDYRTMTMLTGSMAPEINPGDVTIVTPIAVTDITEGMVLTYHQPIGERALITHRVISVDKTLDGTVTIQTKGDANTAVDPWTATLEGDTAYQVQAVIPDLGHLIQALRTPVITQALTYGAPTLLVGWLLLTIWRPTPTDDTQHPEDTKEAQA</sequence>
<dbReference type="CDD" id="cd06530">
    <property type="entry name" value="S26_SPase_I"/>
    <property type="match status" value="1"/>
</dbReference>
<evidence type="ECO:0000256" key="6">
    <source>
        <dbReference type="SAM" id="Phobius"/>
    </source>
</evidence>
<keyword evidence="3 6" id="KW-1133">Transmembrane helix</keyword>
<organism evidence="8 9">
    <name type="scientific">Blastococcus jejuensis</name>
    <dbReference type="NCBI Taxonomy" id="351224"/>
    <lineage>
        <taxon>Bacteria</taxon>
        <taxon>Bacillati</taxon>
        <taxon>Actinomycetota</taxon>
        <taxon>Actinomycetes</taxon>
        <taxon>Geodermatophilales</taxon>
        <taxon>Geodermatophilaceae</taxon>
        <taxon>Blastococcus</taxon>
    </lineage>
</organism>
<keyword evidence="9" id="KW-1185">Reference proteome</keyword>
<evidence type="ECO:0000256" key="1">
    <source>
        <dbReference type="ARBA" id="ARBA00004370"/>
    </source>
</evidence>
<dbReference type="NCBIfam" id="TIGR02228">
    <property type="entry name" value="sigpep_I_arch"/>
    <property type="match status" value="1"/>
</dbReference>
<name>A0ABP6PLI7_9ACTN</name>
<dbReference type="SUPFAM" id="SSF51306">
    <property type="entry name" value="LexA/Signal peptidase"/>
    <property type="match status" value="1"/>
</dbReference>
<evidence type="ECO:0000256" key="2">
    <source>
        <dbReference type="ARBA" id="ARBA00022692"/>
    </source>
</evidence>
<accession>A0ABP6PLI7</accession>
<evidence type="ECO:0000256" key="4">
    <source>
        <dbReference type="ARBA" id="ARBA00023136"/>
    </source>
</evidence>
<evidence type="ECO:0000313" key="7">
    <source>
        <dbReference type="EMBL" id="GAA3180081.1"/>
    </source>
</evidence>
<protein>
    <recommendedName>
        <fullName evidence="5">Signal peptidase I</fullName>
        <ecNumber evidence="5">3.4.21.89</ecNumber>
    </recommendedName>
</protein>
<feature type="transmembrane region" description="Helical" evidence="6">
    <location>
        <begin position="47"/>
        <end position="70"/>
    </location>
</feature>
<proteinExistence type="predicted"/>
<dbReference type="Proteomes" id="UP001499924">
    <property type="component" value="Unassembled WGS sequence"/>
</dbReference>
<evidence type="ECO:0000256" key="3">
    <source>
        <dbReference type="ARBA" id="ARBA00022989"/>
    </source>
</evidence>
<dbReference type="InterPro" id="IPR001733">
    <property type="entry name" value="Peptidase_S26B"/>
</dbReference>
<evidence type="ECO:0000256" key="5">
    <source>
        <dbReference type="NCBIfam" id="TIGR02228"/>
    </source>
</evidence>
<dbReference type="EMBL" id="BAAAVV010000012">
    <property type="protein sequence ID" value="GAA3180107.1"/>
    <property type="molecule type" value="Genomic_DNA"/>
</dbReference>
<reference evidence="8" key="3">
    <citation type="submission" date="2023-12" db="EMBL/GenBank/DDBJ databases">
        <authorList>
            <person name="Sun Q."/>
            <person name="Inoue M."/>
        </authorList>
    </citation>
    <scope>NUCLEOTIDE SEQUENCE</scope>
    <source>
        <strain evidence="8">JCM 15614</strain>
    </source>
</reference>
<dbReference type="EC" id="3.4.21.89" evidence="5"/>
<evidence type="ECO:0000313" key="9">
    <source>
        <dbReference type="Proteomes" id="UP001499924"/>
    </source>
</evidence>
<keyword evidence="4 6" id="KW-0472">Membrane</keyword>
<dbReference type="InterPro" id="IPR019533">
    <property type="entry name" value="Peptidase_S26"/>
</dbReference>
<gene>
    <name evidence="7" type="ORF">GCM10010531_37670</name>
    <name evidence="8" type="ORF">GCM10010531_37710</name>
</gene>
<dbReference type="RefSeq" id="WP_344690583.1">
    <property type="nucleotide sequence ID" value="NZ_BAAAVV010000012.1"/>
</dbReference>
<comment type="caution">
    <text evidence="8">The sequence shown here is derived from an EMBL/GenBank/DDBJ whole genome shotgun (WGS) entry which is preliminary data.</text>
</comment>
<keyword evidence="2 6" id="KW-0812">Transmembrane</keyword>
<evidence type="ECO:0000313" key="8">
    <source>
        <dbReference type="EMBL" id="GAA3180107.1"/>
    </source>
</evidence>
<reference evidence="9" key="2">
    <citation type="journal article" date="2019" name="Int. J. Syst. Evol. Microbiol.">
        <title>The Global Catalogue of Microorganisms (GCM) 10K type strain sequencing project: providing services to taxonomists for standard genome sequencing and annotation.</title>
        <authorList>
            <consortium name="The Broad Institute Genomics Platform"/>
            <consortium name="The Broad Institute Genome Sequencing Center for Infectious Disease"/>
            <person name="Wu L."/>
            <person name="Ma J."/>
        </authorList>
    </citation>
    <scope>NUCLEOTIDE SEQUENCE [LARGE SCALE GENOMIC DNA]</scope>
    <source>
        <strain evidence="9">JCM 15614</strain>
    </source>
</reference>